<sequence length="117" mass="12441">MSTFDHPGLIQNINHSLAGLRKAQPDAMQGFGQLAKAAMAEGAVSEKHKELIALAIGITQHCSGCIGFHVKALRRLGCTRQELEEMLAVCVYMGGGPALMYASEAEAAWDAFAPAQN</sequence>
<dbReference type="EMBL" id="NESN01000005">
    <property type="protein sequence ID" value="PUE52095.1"/>
    <property type="molecule type" value="Genomic_DNA"/>
</dbReference>
<dbReference type="InterPro" id="IPR003779">
    <property type="entry name" value="CMD-like"/>
</dbReference>
<evidence type="ECO:0000313" key="2">
    <source>
        <dbReference type="EMBL" id="PUE52095.1"/>
    </source>
</evidence>
<dbReference type="InterPro" id="IPR004675">
    <property type="entry name" value="AhpD_core"/>
</dbReference>
<proteinExistence type="predicted"/>
<protein>
    <submittedName>
        <fullName evidence="2">Alkylhydroperoxidase</fullName>
    </submittedName>
</protein>
<evidence type="ECO:0000259" key="1">
    <source>
        <dbReference type="Pfam" id="PF02627"/>
    </source>
</evidence>
<dbReference type="GO" id="GO:0051920">
    <property type="term" value="F:peroxiredoxin activity"/>
    <property type="evidence" value="ECO:0007669"/>
    <property type="project" value="InterPro"/>
</dbReference>
<accession>A0A315E6A3</accession>
<dbReference type="PANTHER" id="PTHR33930:SF2">
    <property type="entry name" value="BLR3452 PROTEIN"/>
    <property type="match status" value="1"/>
</dbReference>
<evidence type="ECO:0000313" key="3">
    <source>
        <dbReference type="Proteomes" id="UP000250790"/>
    </source>
</evidence>
<name>A0A315E6A3_9BURK</name>
<feature type="domain" description="Carboxymuconolactone decarboxylase-like" evidence="1">
    <location>
        <begin position="25"/>
        <end position="105"/>
    </location>
</feature>
<dbReference type="Proteomes" id="UP000250790">
    <property type="component" value="Unassembled WGS sequence"/>
</dbReference>
<keyword evidence="3" id="KW-1185">Reference proteome</keyword>
<dbReference type="Gene3D" id="1.20.1290.10">
    <property type="entry name" value="AhpD-like"/>
    <property type="match status" value="1"/>
</dbReference>
<dbReference type="InterPro" id="IPR029032">
    <property type="entry name" value="AhpD-like"/>
</dbReference>
<organism evidence="2 3">
    <name type="scientific">Limnohabitans parvus II-B4</name>
    <dbReference type="NCBI Taxonomy" id="1293052"/>
    <lineage>
        <taxon>Bacteria</taxon>
        <taxon>Pseudomonadati</taxon>
        <taxon>Pseudomonadota</taxon>
        <taxon>Betaproteobacteria</taxon>
        <taxon>Burkholderiales</taxon>
        <taxon>Comamonadaceae</taxon>
        <taxon>Limnohabitans</taxon>
    </lineage>
</organism>
<keyword evidence="2" id="KW-0575">Peroxidase</keyword>
<reference evidence="2 3" key="1">
    <citation type="submission" date="2017-04" db="EMBL/GenBank/DDBJ databases">
        <title>Unexpected and diverse lifestyles within the genus Limnohabitans.</title>
        <authorList>
            <person name="Kasalicky V."/>
            <person name="Mehrshad M."/>
            <person name="Andrei S.-A."/>
            <person name="Salcher M."/>
            <person name="Kratochvilova H."/>
            <person name="Simek K."/>
            <person name="Ghai R."/>
        </authorList>
    </citation>
    <scope>NUCLEOTIDE SEQUENCE [LARGE SCALE GENOMIC DNA]</scope>
    <source>
        <strain evidence="2 3">II-B4</strain>
    </source>
</reference>
<dbReference type="PANTHER" id="PTHR33930">
    <property type="entry name" value="ALKYL HYDROPEROXIDE REDUCTASE AHPD"/>
    <property type="match status" value="1"/>
</dbReference>
<dbReference type="OrthoDB" id="1683318at2"/>
<dbReference type="NCBIfam" id="TIGR00778">
    <property type="entry name" value="ahpD_dom"/>
    <property type="match status" value="1"/>
</dbReference>
<keyword evidence="2" id="KW-0560">Oxidoreductase</keyword>
<comment type="caution">
    <text evidence="2">The sequence shown here is derived from an EMBL/GenBank/DDBJ whole genome shotgun (WGS) entry which is preliminary data.</text>
</comment>
<dbReference type="Pfam" id="PF02627">
    <property type="entry name" value="CMD"/>
    <property type="match status" value="1"/>
</dbReference>
<dbReference type="AlphaFoldDB" id="A0A315E6A3"/>
<dbReference type="RefSeq" id="WP_108313545.1">
    <property type="nucleotide sequence ID" value="NZ_NESN01000005.1"/>
</dbReference>
<gene>
    <name evidence="2" type="ORF">B9Z37_13580</name>
</gene>
<dbReference type="SUPFAM" id="SSF69118">
    <property type="entry name" value="AhpD-like"/>
    <property type="match status" value="1"/>
</dbReference>